<name>A0A183JV81_9TREM</name>
<evidence type="ECO:0000313" key="3">
    <source>
        <dbReference type="WBParaSite" id="SCUD_0000662401-mRNA-1"/>
    </source>
</evidence>
<gene>
    <name evidence="1" type="ORF">SCUD_LOCUS6625</name>
</gene>
<protein>
    <submittedName>
        <fullName evidence="3">DHC_N1 domain-containing protein</fullName>
    </submittedName>
</protein>
<evidence type="ECO:0000313" key="1">
    <source>
        <dbReference type="EMBL" id="VDP05836.1"/>
    </source>
</evidence>
<sequence length="82" mass="9606">RAPIIAIHLTLREALKAKVSNAILVRKTVLDNKCLQHIKYWRSELLLRLDEFNIFDRRVDQNHSVQIPSTFSRTHSNQLLTT</sequence>
<reference evidence="3" key="1">
    <citation type="submission" date="2016-06" db="UniProtKB">
        <authorList>
            <consortium name="WormBaseParasite"/>
        </authorList>
    </citation>
    <scope>IDENTIFICATION</scope>
</reference>
<dbReference type="WBParaSite" id="SCUD_0000662401-mRNA-1">
    <property type="protein sequence ID" value="SCUD_0000662401-mRNA-1"/>
    <property type="gene ID" value="SCUD_0000662401"/>
</dbReference>
<organism evidence="3">
    <name type="scientific">Schistosoma curassoni</name>
    <dbReference type="NCBI Taxonomy" id="6186"/>
    <lineage>
        <taxon>Eukaryota</taxon>
        <taxon>Metazoa</taxon>
        <taxon>Spiralia</taxon>
        <taxon>Lophotrochozoa</taxon>
        <taxon>Platyhelminthes</taxon>
        <taxon>Trematoda</taxon>
        <taxon>Digenea</taxon>
        <taxon>Strigeidida</taxon>
        <taxon>Schistosomatoidea</taxon>
        <taxon>Schistosomatidae</taxon>
        <taxon>Schistosoma</taxon>
    </lineage>
</organism>
<dbReference type="EMBL" id="UZAK01015672">
    <property type="protein sequence ID" value="VDP05836.1"/>
    <property type="molecule type" value="Genomic_DNA"/>
</dbReference>
<dbReference type="AlphaFoldDB" id="A0A183JV81"/>
<keyword evidence="2" id="KW-1185">Reference proteome</keyword>
<proteinExistence type="predicted"/>
<dbReference type="Proteomes" id="UP000279833">
    <property type="component" value="Unassembled WGS sequence"/>
</dbReference>
<accession>A0A183JV81</accession>
<evidence type="ECO:0000313" key="2">
    <source>
        <dbReference type="Proteomes" id="UP000279833"/>
    </source>
</evidence>
<reference evidence="1 2" key="2">
    <citation type="submission" date="2018-11" db="EMBL/GenBank/DDBJ databases">
        <authorList>
            <consortium name="Pathogen Informatics"/>
        </authorList>
    </citation>
    <scope>NUCLEOTIDE SEQUENCE [LARGE SCALE GENOMIC DNA]</scope>
    <source>
        <strain evidence="1">Dakar</strain>
        <strain evidence="2">Dakar, Senegal</strain>
    </source>
</reference>